<organism evidence="2 3">
    <name type="scientific">Flavobacterium pectinovorum</name>
    <dbReference type="NCBI Taxonomy" id="29533"/>
    <lineage>
        <taxon>Bacteria</taxon>
        <taxon>Pseudomonadati</taxon>
        <taxon>Bacteroidota</taxon>
        <taxon>Flavobacteriia</taxon>
        <taxon>Flavobacteriales</taxon>
        <taxon>Flavobacteriaceae</taxon>
        <taxon>Flavobacterium</taxon>
    </lineage>
</organism>
<name>A0A502EWG7_9FLAO</name>
<keyword evidence="3" id="KW-1185">Reference proteome</keyword>
<proteinExistence type="predicted"/>
<keyword evidence="1" id="KW-1133">Transmembrane helix</keyword>
<protein>
    <submittedName>
        <fullName evidence="2">Uncharacterized protein</fullName>
    </submittedName>
</protein>
<reference evidence="2 3" key="1">
    <citation type="journal article" date="2019" name="Environ. Microbiol.">
        <title>Species interactions and distinct microbial communities in high Arctic permafrost affected cryosols are associated with the CH4 and CO2 gas fluxes.</title>
        <authorList>
            <person name="Altshuler I."/>
            <person name="Hamel J."/>
            <person name="Turney S."/>
            <person name="Magnuson E."/>
            <person name="Levesque R."/>
            <person name="Greer C."/>
            <person name="Whyte L.G."/>
        </authorList>
    </citation>
    <scope>NUCLEOTIDE SEQUENCE [LARGE SCALE GENOMIC DNA]</scope>
    <source>
        <strain evidence="2 3">42</strain>
    </source>
</reference>
<evidence type="ECO:0000256" key="1">
    <source>
        <dbReference type="SAM" id="Phobius"/>
    </source>
</evidence>
<keyword evidence="1" id="KW-0812">Transmembrane</keyword>
<dbReference type="EMBL" id="RCZH01000004">
    <property type="protein sequence ID" value="TPG42275.1"/>
    <property type="molecule type" value="Genomic_DNA"/>
</dbReference>
<dbReference type="Proteomes" id="UP000319700">
    <property type="component" value="Unassembled WGS sequence"/>
</dbReference>
<dbReference type="AlphaFoldDB" id="A0A502EWG7"/>
<comment type="caution">
    <text evidence="2">The sequence shown here is derived from an EMBL/GenBank/DDBJ whole genome shotgun (WGS) entry which is preliminary data.</text>
</comment>
<sequence>MVWKPSFFILDFRFLIFDYFPIFISKNLNINFLLIFDFVKNRKSSANILFFKINITSSKTNL</sequence>
<evidence type="ECO:0000313" key="3">
    <source>
        <dbReference type="Proteomes" id="UP000319700"/>
    </source>
</evidence>
<accession>A0A502EWG7</accession>
<feature type="transmembrane region" description="Helical" evidence="1">
    <location>
        <begin position="20"/>
        <end position="39"/>
    </location>
</feature>
<keyword evidence="1" id="KW-0472">Membrane</keyword>
<gene>
    <name evidence="2" type="ORF">EAH81_08140</name>
</gene>
<evidence type="ECO:0000313" key="2">
    <source>
        <dbReference type="EMBL" id="TPG42275.1"/>
    </source>
</evidence>